<evidence type="ECO:0000256" key="2">
    <source>
        <dbReference type="ARBA" id="ARBA00022556"/>
    </source>
</evidence>
<dbReference type="CDD" id="cd03351">
    <property type="entry name" value="LbH_UDP-GlcNAc_AT"/>
    <property type="match status" value="1"/>
</dbReference>
<keyword evidence="5 7" id="KW-0012">Acyltransferase</keyword>
<name>A0A3B1D523_9ZZZZ</name>
<dbReference type="InterPro" id="IPR029098">
    <property type="entry name" value="Acetyltransf_C"/>
</dbReference>
<dbReference type="InterPro" id="IPR037157">
    <property type="entry name" value="Acetyltransf_C_sf"/>
</dbReference>
<protein>
    <submittedName>
        <fullName evidence="7">Acyl-[acyl-carrier-protein]--UDP-N-acetylglucosamine O-acyltransferase</fullName>
        <ecNumber evidence="7">2.3.1.129</ecNumber>
    </submittedName>
</protein>
<dbReference type="Gene3D" id="2.160.10.10">
    <property type="entry name" value="Hexapeptide repeat proteins"/>
    <property type="match status" value="1"/>
</dbReference>
<dbReference type="Pfam" id="PF00132">
    <property type="entry name" value="Hexapep"/>
    <property type="match status" value="1"/>
</dbReference>
<keyword evidence="1" id="KW-0444">Lipid biosynthesis</keyword>
<dbReference type="NCBIfam" id="TIGR01852">
    <property type="entry name" value="lipid_A_lpxA"/>
    <property type="match status" value="1"/>
</dbReference>
<keyword evidence="4" id="KW-0443">Lipid metabolism</keyword>
<dbReference type="InterPro" id="IPR010137">
    <property type="entry name" value="Lipid_A_LpxA"/>
</dbReference>
<organism evidence="7">
    <name type="scientific">hydrothermal vent metagenome</name>
    <dbReference type="NCBI Taxonomy" id="652676"/>
    <lineage>
        <taxon>unclassified sequences</taxon>
        <taxon>metagenomes</taxon>
        <taxon>ecological metagenomes</taxon>
    </lineage>
</organism>
<dbReference type="AlphaFoldDB" id="A0A3B1D523"/>
<dbReference type="SUPFAM" id="SSF51161">
    <property type="entry name" value="Trimeric LpxA-like enzymes"/>
    <property type="match status" value="1"/>
</dbReference>
<evidence type="ECO:0000256" key="4">
    <source>
        <dbReference type="ARBA" id="ARBA00023098"/>
    </source>
</evidence>
<proteinExistence type="inferred from homology"/>
<dbReference type="PANTHER" id="PTHR43480:SF1">
    <property type="entry name" value="ACYL-[ACYL-CARRIER-PROTEIN]--UDP-N-ACETYLGLUCOSAMINE O-ACYLTRANSFERASE, MITOCHONDRIAL-RELATED"/>
    <property type="match status" value="1"/>
</dbReference>
<dbReference type="HAMAP" id="MF_00387">
    <property type="entry name" value="LpxA"/>
    <property type="match status" value="1"/>
</dbReference>
<dbReference type="Pfam" id="PF13720">
    <property type="entry name" value="Acetyltransf_11"/>
    <property type="match status" value="1"/>
</dbReference>
<dbReference type="GO" id="GO:0016020">
    <property type="term" value="C:membrane"/>
    <property type="evidence" value="ECO:0007669"/>
    <property type="project" value="GOC"/>
</dbReference>
<reference evidence="7" key="1">
    <citation type="submission" date="2018-06" db="EMBL/GenBank/DDBJ databases">
        <authorList>
            <person name="Zhirakovskaya E."/>
        </authorList>
    </citation>
    <scope>NUCLEOTIDE SEQUENCE</scope>
</reference>
<feature type="domain" description="UDP N-acetylglucosamine O-acyltransferase C-terminal" evidence="6">
    <location>
        <begin position="176"/>
        <end position="259"/>
    </location>
</feature>
<evidence type="ECO:0000313" key="7">
    <source>
        <dbReference type="EMBL" id="VAX31893.1"/>
    </source>
</evidence>
<dbReference type="GO" id="GO:0008780">
    <property type="term" value="F:acyl-[acyl-carrier-protein]-UDP-N-acetylglucosamine O-acyltransferase activity"/>
    <property type="evidence" value="ECO:0007669"/>
    <property type="project" value="UniProtKB-EC"/>
</dbReference>
<evidence type="ECO:0000256" key="1">
    <source>
        <dbReference type="ARBA" id="ARBA00022516"/>
    </source>
</evidence>
<sequence>MSEIHATAIIHDGAEIDEDVTIGPYCIIGGDVKIRKSVRLMNNVVVEGDAEIGESCTVYPFTSIGLSPQDLKYKDEPTGVRIGNRNIIREYISIHRGSVGGDGYTVIGDDNFLMAYIHIAHDCKIGNNTVMANSVTLAGHVKVEDYAVIGGIVAVHQFNRIGAYAMVGGFSGVTQDVPPYTVSSALGSKLRLYGLNMVGLKRYGFSAETLSELKRAYHILFREGLTLKDAIKKVQEELPYTDEIAHLIEFINANRRGICRPGRKSPGRNKDE</sequence>
<accession>A0A3B1D523</accession>
<evidence type="ECO:0000256" key="5">
    <source>
        <dbReference type="ARBA" id="ARBA00023315"/>
    </source>
</evidence>
<keyword evidence="3 7" id="KW-0808">Transferase</keyword>
<dbReference type="PIRSF" id="PIRSF000456">
    <property type="entry name" value="UDP-GlcNAc_acltr"/>
    <property type="match status" value="1"/>
</dbReference>
<evidence type="ECO:0000259" key="6">
    <source>
        <dbReference type="Pfam" id="PF13720"/>
    </source>
</evidence>
<gene>
    <name evidence="7" type="ORF">MNBD_NITROSPIRAE03-1851</name>
</gene>
<dbReference type="EC" id="2.3.1.129" evidence="7"/>
<keyword evidence="2" id="KW-0441">Lipid A biosynthesis</keyword>
<dbReference type="PANTHER" id="PTHR43480">
    <property type="entry name" value="ACYL-[ACYL-CARRIER-PROTEIN]--UDP-N-ACETYLGLUCOSAMINE O-ACYLTRANSFERASE"/>
    <property type="match status" value="1"/>
</dbReference>
<dbReference type="NCBIfam" id="NF003657">
    <property type="entry name" value="PRK05289.1"/>
    <property type="match status" value="1"/>
</dbReference>
<dbReference type="InterPro" id="IPR011004">
    <property type="entry name" value="Trimer_LpxA-like_sf"/>
</dbReference>
<dbReference type="Gene3D" id="1.20.1180.10">
    <property type="entry name" value="Udp N-acetylglucosamine O-acyltransferase, C-terminal domain"/>
    <property type="match status" value="1"/>
</dbReference>
<dbReference type="EMBL" id="UOGI01000126">
    <property type="protein sequence ID" value="VAX31893.1"/>
    <property type="molecule type" value="Genomic_DNA"/>
</dbReference>
<dbReference type="InterPro" id="IPR001451">
    <property type="entry name" value="Hexapep"/>
</dbReference>
<evidence type="ECO:0000256" key="3">
    <source>
        <dbReference type="ARBA" id="ARBA00022679"/>
    </source>
</evidence>
<dbReference type="GO" id="GO:0009245">
    <property type="term" value="P:lipid A biosynthetic process"/>
    <property type="evidence" value="ECO:0007669"/>
    <property type="project" value="UniProtKB-KW"/>
</dbReference>